<accession>V8NGK3</accession>
<dbReference type="Proteomes" id="UP000018936">
    <property type="component" value="Unassembled WGS sequence"/>
</dbReference>
<proteinExistence type="predicted"/>
<dbReference type="EMBL" id="AZIM01003927">
    <property type="protein sequence ID" value="ETE61409.1"/>
    <property type="molecule type" value="Genomic_DNA"/>
</dbReference>
<evidence type="ECO:0000313" key="2">
    <source>
        <dbReference type="Proteomes" id="UP000018936"/>
    </source>
</evidence>
<dbReference type="AlphaFoldDB" id="V8NGK3"/>
<sequence>MVPVVCNFSLWKSLPTLTPFQGLSFPCHAHQVTPTEPVVKKIESHHCLKMNINPSVPHHSVRAEEASWVRSETSSKRKSSGLLKKHLWDMIQEASSKRNVFKERGEKALRFLFGKSTFGTTNSPGTKVFAATIPARSAVPAHPPRNRKSLGESRFDSIYLPPRRRWAAQDRRRSGVSFGSRFQR</sequence>
<dbReference type="OrthoDB" id="10641616at2759"/>
<protein>
    <submittedName>
        <fullName evidence="1">Uncharacterized protein</fullName>
    </submittedName>
</protein>
<organism evidence="1 2">
    <name type="scientific">Ophiophagus hannah</name>
    <name type="common">King cobra</name>
    <name type="synonym">Naja hannah</name>
    <dbReference type="NCBI Taxonomy" id="8665"/>
    <lineage>
        <taxon>Eukaryota</taxon>
        <taxon>Metazoa</taxon>
        <taxon>Chordata</taxon>
        <taxon>Craniata</taxon>
        <taxon>Vertebrata</taxon>
        <taxon>Euteleostomi</taxon>
        <taxon>Lepidosauria</taxon>
        <taxon>Squamata</taxon>
        <taxon>Bifurcata</taxon>
        <taxon>Unidentata</taxon>
        <taxon>Episquamata</taxon>
        <taxon>Toxicofera</taxon>
        <taxon>Serpentes</taxon>
        <taxon>Colubroidea</taxon>
        <taxon>Elapidae</taxon>
        <taxon>Elapinae</taxon>
        <taxon>Ophiophagus</taxon>
    </lineage>
</organism>
<reference evidence="1 2" key="1">
    <citation type="journal article" date="2013" name="Proc. Natl. Acad. Sci. U.S.A.">
        <title>The king cobra genome reveals dynamic gene evolution and adaptation in the snake venom system.</title>
        <authorList>
            <person name="Vonk F.J."/>
            <person name="Casewell N.R."/>
            <person name="Henkel C.V."/>
            <person name="Heimberg A.M."/>
            <person name="Jansen H.J."/>
            <person name="McCleary R.J."/>
            <person name="Kerkkamp H.M."/>
            <person name="Vos R.A."/>
            <person name="Guerreiro I."/>
            <person name="Calvete J.J."/>
            <person name="Wuster W."/>
            <person name="Woods A.E."/>
            <person name="Logan J.M."/>
            <person name="Harrison R.A."/>
            <person name="Castoe T.A."/>
            <person name="de Koning A.P."/>
            <person name="Pollock D.D."/>
            <person name="Yandell M."/>
            <person name="Calderon D."/>
            <person name="Renjifo C."/>
            <person name="Currier R.B."/>
            <person name="Salgado D."/>
            <person name="Pla D."/>
            <person name="Sanz L."/>
            <person name="Hyder A.S."/>
            <person name="Ribeiro J.M."/>
            <person name="Arntzen J.W."/>
            <person name="van den Thillart G.E."/>
            <person name="Boetzer M."/>
            <person name="Pirovano W."/>
            <person name="Dirks R.P."/>
            <person name="Spaink H.P."/>
            <person name="Duboule D."/>
            <person name="McGlinn E."/>
            <person name="Kini R.M."/>
            <person name="Richardson M.K."/>
        </authorList>
    </citation>
    <scope>NUCLEOTIDE SEQUENCE</scope>
    <source>
        <tissue evidence="1">Blood</tissue>
    </source>
</reference>
<comment type="caution">
    <text evidence="1">The sequence shown here is derived from an EMBL/GenBank/DDBJ whole genome shotgun (WGS) entry which is preliminary data.</text>
</comment>
<keyword evidence="2" id="KW-1185">Reference proteome</keyword>
<gene>
    <name evidence="1" type="ORF">L345_12842</name>
</gene>
<evidence type="ECO:0000313" key="1">
    <source>
        <dbReference type="EMBL" id="ETE61409.1"/>
    </source>
</evidence>
<feature type="non-terminal residue" evidence="1">
    <location>
        <position position="1"/>
    </location>
</feature>
<name>V8NGK3_OPHHA</name>